<proteinExistence type="inferred from homology"/>
<accession>A0A0K9NKI2</accession>
<evidence type="ECO:0000256" key="3">
    <source>
        <dbReference type="ARBA" id="ARBA00022478"/>
    </source>
</evidence>
<keyword evidence="4 6" id="KW-0804">Transcription</keyword>
<evidence type="ECO:0000256" key="5">
    <source>
        <dbReference type="ARBA" id="ARBA00023242"/>
    </source>
</evidence>
<dbReference type="GO" id="GO:0006367">
    <property type="term" value="P:transcription initiation at RNA polymerase II promoter"/>
    <property type="evidence" value="ECO:0000318"/>
    <property type="project" value="GO_Central"/>
</dbReference>
<evidence type="ECO:0000256" key="1">
    <source>
        <dbReference type="ARBA" id="ARBA00004123"/>
    </source>
</evidence>
<dbReference type="GO" id="GO:0003697">
    <property type="term" value="F:single-stranded DNA binding"/>
    <property type="evidence" value="ECO:0000318"/>
    <property type="project" value="GO_Central"/>
</dbReference>
<feature type="domain" description="S1 motif" evidence="7">
    <location>
        <begin position="79"/>
        <end position="156"/>
    </location>
</feature>
<dbReference type="SUPFAM" id="SSF50249">
    <property type="entry name" value="Nucleic acid-binding proteins"/>
    <property type="match status" value="1"/>
</dbReference>
<evidence type="ECO:0000256" key="6">
    <source>
        <dbReference type="RuleBase" id="RU369086"/>
    </source>
</evidence>
<dbReference type="OrthoDB" id="1162399at2759"/>
<organism evidence="9 10">
    <name type="scientific">Zostera marina</name>
    <name type="common">Eelgrass</name>
    <dbReference type="NCBI Taxonomy" id="29655"/>
    <lineage>
        <taxon>Eukaryota</taxon>
        <taxon>Viridiplantae</taxon>
        <taxon>Streptophyta</taxon>
        <taxon>Embryophyta</taxon>
        <taxon>Tracheophyta</taxon>
        <taxon>Spermatophyta</taxon>
        <taxon>Magnoliopsida</taxon>
        <taxon>Liliopsida</taxon>
        <taxon>Zosteraceae</taxon>
        <taxon>Zostera</taxon>
    </lineage>
</organism>
<dbReference type="PANTHER" id="PTHR12709:SF4">
    <property type="entry name" value="DNA-DIRECTED RNA POLYMERASE II SUBUNIT RPB7"/>
    <property type="match status" value="1"/>
</dbReference>
<evidence type="ECO:0000259" key="7">
    <source>
        <dbReference type="Pfam" id="PF00575"/>
    </source>
</evidence>
<dbReference type="PANTHER" id="PTHR12709">
    <property type="entry name" value="DNA-DIRECTED RNA POLYMERASE II, III"/>
    <property type="match status" value="1"/>
</dbReference>
<comment type="subcellular location">
    <subcellularLocation>
        <location evidence="1 6">Nucleus</location>
    </subcellularLocation>
</comment>
<gene>
    <name evidence="9" type="ORF">ZOSMA_89G00560</name>
</gene>
<dbReference type="CDD" id="cd04462">
    <property type="entry name" value="S1_RNAPII_Rpb7"/>
    <property type="match status" value="1"/>
</dbReference>
<evidence type="ECO:0000256" key="4">
    <source>
        <dbReference type="ARBA" id="ARBA00023163"/>
    </source>
</evidence>
<keyword evidence="3 6" id="KW-0240">DNA-directed RNA polymerase</keyword>
<sequence>MFFHIVKEKNMRLHPRYFGPRIREKLVMKLREEVEGTCSRRHGFVVTIIGIDDIGEGKICEVTGFAIFPVTYQCVVFMPFIGEVLEAAVTIVNKMGFFAEAGPLQIFVSTHLIPQDMVFQTGDIRNYTSNDKSVKIQKDSEVRLKIIGTRVDPTEIFCIATMNEDFLGVINDDPVTAIQHSEVIHQVTQ</sequence>
<name>A0A0K9NKI2_ZOSMR</name>
<feature type="domain" description="RNA polymerase Rpb7-like N-terminal" evidence="8">
    <location>
        <begin position="8"/>
        <end position="61"/>
    </location>
</feature>
<comment type="function">
    <text evidence="6">DNA-dependent RNA polymerase which catalyzes the transcription of DNA into RNA using the four ribonucleoside triphosphates as substrates.</text>
</comment>
<evidence type="ECO:0000256" key="2">
    <source>
        <dbReference type="ARBA" id="ARBA00009307"/>
    </source>
</evidence>
<evidence type="ECO:0000313" key="10">
    <source>
        <dbReference type="Proteomes" id="UP000036987"/>
    </source>
</evidence>
<dbReference type="Proteomes" id="UP000036987">
    <property type="component" value="Unassembled WGS sequence"/>
</dbReference>
<dbReference type="SUPFAM" id="SSF88798">
    <property type="entry name" value="N-terminal, heterodimerisation domain of RBP7 (RpoE)"/>
    <property type="match status" value="1"/>
</dbReference>
<dbReference type="InterPro" id="IPR012340">
    <property type="entry name" value="NA-bd_OB-fold"/>
</dbReference>
<dbReference type="Pfam" id="PF00575">
    <property type="entry name" value="S1"/>
    <property type="match status" value="1"/>
</dbReference>
<dbReference type="GO" id="GO:0000932">
    <property type="term" value="C:P-body"/>
    <property type="evidence" value="ECO:0000318"/>
    <property type="project" value="GO_Central"/>
</dbReference>
<dbReference type="InterPro" id="IPR005576">
    <property type="entry name" value="Rpb7-like_N"/>
</dbReference>
<evidence type="ECO:0000259" key="8">
    <source>
        <dbReference type="Pfam" id="PF03876"/>
    </source>
</evidence>
<dbReference type="GO" id="GO:0031369">
    <property type="term" value="F:translation initiation factor binding"/>
    <property type="evidence" value="ECO:0000318"/>
    <property type="project" value="GO_Central"/>
</dbReference>
<comment type="caution">
    <text evidence="9">The sequence shown here is derived from an EMBL/GenBank/DDBJ whole genome shotgun (WGS) entry which is preliminary data.</text>
</comment>
<dbReference type="FunFam" id="3.30.1490.120:FF:000001">
    <property type="entry name" value="DNA-directed RNA polymerase II subunit RPB7"/>
    <property type="match status" value="1"/>
</dbReference>
<dbReference type="STRING" id="29655.A0A0K9NKI2"/>
<dbReference type="GO" id="GO:0003727">
    <property type="term" value="F:single-stranded RNA binding"/>
    <property type="evidence" value="ECO:0000318"/>
    <property type="project" value="GO_Central"/>
</dbReference>
<reference evidence="10" key="1">
    <citation type="journal article" date="2016" name="Nature">
        <title>The genome of the seagrass Zostera marina reveals angiosperm adaptation to the sea.</title>
        <authorList>
            <person name="Olsen J.L."/>
            <person name="Rouze P."/>
            <person name="Verhelst B."/>
            <person name="Lin Y.-C."/>
            <person name="Bayer T."/>
            <person name="Collen J."/>
            <person name="Dattolo E."/>
            <person name="De Paoli E."/>
            <person name="Dittami S."/>
            <person name="Maumus F."/>
            <person name="Michel G."/>
            <person name="Kersting A."/>
            <person name="Lauritano C."/>
            <person name="Lohaus R."/>
            <person name="Toepel M."/>
            <person name="Tonon T."/>
            <person name="Vanneste K."/>
            <person name="Amirebrahimi M."/>
            <person name="Brakel J."/>
            <person name="Bostroem C."/>
            <person name="Chovatia M."/>
            <person name="Grimwood J."/>
            <person name="Jenkins J.W."/>
            <person name="Jueterbock A."/>
            <person name="Mraz A."/>
            <person name="Stam W.T."/>
            <person name="Tice H."/>
            <person name="Bornberg-Bauer E."/>
            <person name="Green P.J."/>
            <person name="Pearson G.A."/>
            <person name="Procaccini G."/>
            <person name="Duarte C.M."/>
            <person name="Schmutz J."/>
            <person name="Reusch T.B.H."/>
            <person name="Van de Peer Y."/>
        </authorList>
    </citation>
    <scope>NUCLEOTIDE SEQUENCE [LARGE SCALE GENOMIC DNA]</scope>
    <source>
        <strain evidence="10">cv. Finnish</strain>
    </source>
</reference>
<evidence type="ECO:0000313" key="9">
    <source>
        <dbReference type="EMBL" id="KMZ57103.1"/>
    </source>
</evidence>
<dbReference type="FunFam" id="2.40.50.140:FF:000043">
    <property type="entry name" value="DNA-directed RNA polymerase II subunit RPB7"/>
    <property type="match status" value="1"/>
</dbReference>
<dbReference type="Gene3D" id="3.30.1490.120">
    <property type="entry name" value="RNA polymerase Rpb7-like, N-terminal domain"/>
    <property type="match status" value="1"/>
</dbReference>
<protein>
    <recommendedName>
        <fullName evidence="6">DNA-directed RNA polymerase subunit</fullName>
    </recommendedName>
</protein>
<keyword evidence="10" id="KW-1185">Reference proteome</keyword>
<dbReference type="InterPro" id="IPR003029">
    <property type="entry name" value="S1_domain"/>
</dbReference>
<keyword evidence="5 6" id="KW-0539">Nucleus</keyword>
<comment type="similarity">
    <text evidence="2">Belongs to the eukaryotic RPB7/RPC8 RNA polymerase subunit family.</text>
</comment>
<dbReference type="AlphaFoldDB" id="A0A0K9NKI2"/>
<dbReference type="OMA" id="HSEVIHQ"/>
<dbReference type="GO" id="GO:0060213">
    <property type="term" value="P:positive regulation of nuclear-transcribed mRNA poly(A) tail shortening"/>
    <property type="evidence" value="ECO:0000318"/>
    <property type="project" value="GO_Central"/>
</dbReference>
<dbReference type="EMBL" id="LFYR01002109">
    <property type="protein sequence ID" value="KMZ57103.1"/>
    <property type="molecule type" value="Genomic_DNA"/>
</dbReference>
<dbReference type="Pfam" id="PF03876">
    <property type="entry name" value="SHS2_Rpb7-N"/>
    <property type="match status" value="1"/>
</dbReference>
<dbReference type="Gene3D" id="2.40.50.140">
    <property type="entry name" value="Nucleic acid-binding proteins"/>
    <property type="match status" value="1"/>
</dbReference>
<dbReference type="InterPro" id="IPR045113">
    <property type="entry name" value="Rpb7-like"/>
</dbReference>
<dbReference type="CDD" id="cd04329">
    <property type="entry name" value="RNAP_II_Rpb7_N"/>
    <property type="match status" value="1"/>
</dbReference>
<dbReference type="GO" id="GO:0045948">
    <property type="term" value="P:positive regulation of translational initiation"/>
    <property type="evidence" value="ECO:0000318"/>
    <property type="project" value="GO_Central"/>
</dbReference>
<dbReference type="GO" id="GO:0000956">
    <property type="term" value="P:nuclear-transcribed mRNA catabolic process"/>
    <property type="evidence" value="ECO:0000318"/>
    <property type="project" value="GO_Central"/>
</dbReference>
<dbReference type="InterPro" id="IPR036898">
    <property type="entry name" value="RNA_pol_Rpb7-like_N_sf"/>
</dbReference>
<dbReference type="GO" id="GO:0005665">
    <property type="term" value="C:RNA polymerase II, core complex"/>
    <property type="evidence" value="ECO:0000318"/>
    <property type="project" value="GO_Central"/>
</dbReference>